<evidence type="ECO:0000313" key="3">
    <source>
        <dbReference type="Proteomes" id="UP001056681"/>
    </source>
</evidence>
<accession>A0ABY4SZQ1</accession>
<name>A0ABY4SZQ1_9GAMM</name>
<keyword evidence="1" id="KW-1133">Transmembrane helix</keyword>
<keyword evidence="1" id="KW-0472">Membrane</keyword>
<dbReference type="RefSeq" id="WP_250338913.1">
    <property type="nucleotide sequence ID" value="NZ_CP063231.1"/>
</dbReference>
<keyword evidence="1" id="KW-0812">Transmembrane</keyword>
<gene>
    <name evidence="2" type="ORF">IM816_16445</name>
</gene>
<evidence type="ECO:0000256" key="1">
    <source>
        <dbReference type="SAM" id="Phobius"/>
    </source>
</evidence>
<reference evidence="2" key="1">
    <citation type="submission" date="2020-10" db="EMBL/GenBank/DDBJ databases">
        <title>Whole-genome sequence of Luteibacter sp. EIF3.</title>
        <authorList>
            <person name="Friedrich I."/>
            <person name="Hertel R."/>
            <person name="Daniel R."/>
        </authorList>
    </citation>
    <scope>NUCLEOTIDE SEQUENCE</scope>
    <source>
        <strain evidence="2">EIF3</strain>
    </source>
</reference>
<proteinExistence type="predicted"/>
<feature type="transmembrane region" description="Helical" evidence="1">
    <location>
        <begin position="64"/>
        <end position="83"/>
    </location>
</feature>
<dbReference type="EMBL" id="CP063231">
    <property type="protein sequence ID" value="URL58166.1"/>
    <property type="molecule type" value="Genomic_DNA"/>
</dbReference>
<feature type="transmembrane region" description="Helical" evidence="1">
    <location>
        <begin position="34"/>
        <end position="52"/>
    </location>
</feature>
<evidence type="ECO:0008006" key="4">
    <source>
        <dbReference type="Google" id="ProtNLM"/>
    </source>
</evidence>
<dbReference type="Proteomes" id="UP001056681">
    <property type="component" value="Chromosome"/>
</dbReference>
<protein>
    <recommendedName>
        <fullName evidence="4">Holin</fullName>
    </recommendedName>
</protein>
<keyword evidence="3" id="KW-1185">Reference proteome</keyword>
<evidence type="ECO:0000313" key="2">
    <source>
        <dbReference type="EMBL" id="URL58166.1"/>
    </source>
</evidence>
<sequence>MSMEGIENLWLLMAAIGGAIIPVAIYTGSSQKRAIVRVVCSTLLAVFLAPAIKKHYMPEADLDLQAAVSFLVGAFGLKVTILVQKILDGYAEAAANRLLGTIFKGVRK</sequence>
<organism evidence="2 3">
    <name type="scientific">Luteibacter flocculans</name>
    <dbReference type="NCBI Taxonomy" id="2780091"/>
    <lineage>
        <taxon>Bacteria</taxon>
        <taxon>Pseudomonadati</taxon>
        <taxon>Pseudomonadota</taxon>
        <taxon>Gammaproteobacteria</taxon>
        <taxon>Lysobacterales</taxon>
        <taxon>Rhodanobacteraceae</taxon>
        <taxon>Luteibacter</taxon>
    </lineage>
</organism>
<feature type="transmembrane region" description="Helical" evidence="1">
    <location>
        <begin position="6"/>
        <end position="27"/>
    </location>
</feature>